<dbReference type="PROSITE" id="PS51318">
    <property type="entry name" value="TAT"/>
    <property type="match status" value="1"/>
</dbReference>
<evidence type="ECO:0000256" key="8">
    <source>
        <dbReference type="ARBA" id="ARBA00022842"/>
    </source>
</evidence>
<evidence type="ECO:0000313" key="11">
    <source>
        <dbReference type="Proteomes" id="UP000011568"/>
    </source>
</evidence>
<proteinExistence type="inferred from homology"/>
<sequence length="494" mass="52763">MSERPSTERASGTDNDADDGPNTTRRTFLKGSSAAAGMAALGFQGTDQANANDTDDADEDEDDDGGGDDGPTNVILFVGDGQGRAQLDLGRYLKAYRKNSEKFPLNAADVTYNVDRHDAHGSAMTYPDDPEEFVADSAATATAMSTGHKSYNGAIAGVKNDAGEFVPKQTVLEQARDMGYAVGLVTTARMTHATPASFASHVPSRDEEEKIAKQYVRDSGVDVLFGGARSYFLPDGRESDSANLVAEAKRNGYNYVTTASELDSLDSAPALGLFSESDHLSYTLDRQDNDDSTQPGLGAMAETAIELLEARGGRKGFFLLVESGRIDHASHSNYPVVAHEQLEADDVIGRLLDYAEDSHGETSVITTADHETGGLSLGSGGPYDVNFDVLDGMNASTATVVPQIEEAESREEVASIMAEQMGVELLDTELDELRAYNTPVAEILNERIRIGWTSTGHTAENVPTFATGPNAEFFDGTVDNTDIADAIRKRLNGD</sequence>
<feature type="compositionally biased region" description="Low complexity" evidence="9">
    <location>
        <begin position="31"/>
        <end position="52"/>
    </location>
</feature>
<keyword evidence="4" id="KW-0597">Phosphoprotein</keyword>
<dbReference type="SMART" id="SM00098">
    <property type="entry name" value="alkPPc"/>
    <property type="match status" value="1"/>
</dbReference>
<dbReference type="InterPro" id="IPR017850">
    <property type="entry name" value="Alkaline_phosphatase_core_sf"/>
</dbReference>
<dbReference type="OrthoDB" id="212977at2157"/>
<comment type="cofactor">
    <cofactor evidence="2">
        <name>Zn(2+)</name>
        <dbReference type="ChEBI" id="CHEBI:29105"/>
    </cofactor>
</comment>
<dbReference type="AlphaFoldDB" id="M0MS22"/>
<comment type="cofactor">
    <cofactor evidence="1">
        <name>Mg(2+)</name>
        <dbReference type="ChEBI" id="CHEBI:18420"/>
    </cofactor>
</comment>
<accession>M0MS22</accession>
<dbReference type="EMBL" id="AOMC01000074">
    <property type="protein sequence ID" value="EMA47529.1"/>
    <property type="molecule type" value="Genomic_DNA"/>
</dbReference>
<dbReference type="InterPro" id="IPR006311">
    <property type="entry name" value="TAT_signal"/>
</dbReference>
<evidence type="ECO:0000313" key="10">
    <source>
        <dbReference type="EMBL" id="EMA47529.1"/>
    </source>
</evidence>
<dbReference type="Gene3D" id="1.10.60.40">
    <property type="match status" value="1"/>
</dbReference>
<dbReference type="RefSeq" id="WP_004052377.1">
    <property type="nucleotide sequence ID" value="NZ_AOMC01000074.1"/>
</dbReference>
<dbReference type="PATRIC" id="fig|931277.6.peg.1038"/>
<name>M0MS22_HALMO</name>
<dbReference type="SUPFAM" id="SSF53649">
    <property type="entry name" value="Alkaline phosphatase-like"/>
    <property type="match status" value="1"/>
</dbReference>
<dbReference type="PANTHER" id="PTHR11596">
    <property type="entry name" value="ALKALINE PHOSPHATASE"/>
    <property type="match status" value="1"/>
</dbReference>
<keyword evidence="8" id="KW-0460">Magnesium</keyword>
<dbReference type="Pfam" id="PF00245">
    <property type="entry name" value="Alk_phosphatase"/>
    <property type="match status" value="1"/>
</dbReference>
<dbReference type="InterPro" id="IPR018299">
    <property type="entry name" value="Alkaline_phosphatase_AS"/>
</dbReference>
<gene>
    <name evidence="10" type="ORF">C448_05316</name>
</gene>
<comment type="caution">
    <text evidence="10">The sequence shown here is derived from an EMBL/GenBank/DDBJ whole genome shotgun (WGS) entry which is preliminary data.</text>
</comment>
<evidence type="ECO:0000256" key="6">
    <source>
        <dbReference type="ARBA" id="ARBA00022801"/>
    </source>
</evidence>
<evidence type="ECO:0000256" key="4">
    <source>
        <dbReference type="ARBA" id="ARBA00022553"/>
    </source>
</evidence>
<keyword evidence="11" id="KW-1185">Reference proteome</keyword>
<dbReference type="Proteomes" id="UP000011568">
    <property type="component" value="Unassembled WGS sequence"/>
</dbReference>
<keyword evidence="6" id="KW-0378">Hydrolase</keyword>
<dbReference type="Gene3D" id="3.40.720.10">
    <property type="entry name" value="Alkaline Phosphatase, subunit A"/>
    <property type="match status" value="1"/>
</dbReference>
<evidence type="ECO:0000256" key="2">
    <source>
        <dbReference type="ARBA" id="ARBA00001947"/>
    </source>
</evidence>
<keyword evidence="5" id="KW-0479">Metal-binding</keyword>
<dbReference type="PROSITE" id="PS00123">
    <property type="entry name" value="ALKALINE_PHOSPHATASE"/>
    <property type="match status" value="1"/>
</dbReference>
<dbReference type="CDD" id="cd16012">
    <property type="entry name" value="ALP"/>
    <property type="match status" value="1"/>
</dbReference>
<evidence type="ECO:0000256" key="9">
    <source>
        <dbReference type="SAM" id="MobiDB-lite"/>
    </source>
</evidence>
<dbReference type="GO" id="GO:0004035">
    <property type="term" value="F:alkaline phosphatase activity"/>
    <property type="evidence" value="ECO:0007669"/>
    <property type="project" value="TreeGrafter"/>
</dbReference>
<comment type="similarity">
    <text evidence="3">Belongs to the alkaline phosphatase family.</text>
</comment>
<keyword evidence="7" id="KW-0862">Zinc</keyword>
<organism evidence="10 11">
    <name type="scientific">Halococcus morrhuae DSM 1307</name>
    <dbReference type="NCBI Taxonomy" id="931277"/>
    <lineage>
        <taxon>Archaea</taxon>
        <taxon>Methanobacteriati</taxon>
        <taxon>Methanobacteriota</taxon>
        <taxon>Stenosarchaea group</taxon>
        <taxon>Halobacteria</taxon>
        <taxon>Halobacteriales</taxon>
        <taxon>Halococcaceae</taxon>
        <taxon>Halococcus</taxon>
    </lineage>
</organism>
<dbReference type="NCBIfam" id="TIGR01409">
    <property type="entry name" value="TAT_signal_seq"/>
    <property type="match status" value="1"/>
</dbReference>
<dbReference type="STRING" id="931277.C448_05316"/>
<feature type="region of interest" description="Disordered" evidence="9">
    <location>
        <begin position="1"/>
        <end position="74"/>
    </location>
</feature>
<evidence type="ECO:0000256" key="5">
    <source>
        <dbReference type="ARBA" id="ARBA00022723"/>
    </source>
</evidence>
<protein>
    <submittedName>
        <fullName evidence="10">Alkaline phosphatase</fullName>
    </submittedName>
</protein>
<evidence type="ECO:0000256" key="7">
    <source>
        <dbReference type="ARBA" id="ARBA00022833"/>
    </source>
</evidence>
<evidence type="ECO:0000256" key="1">
    <source>
        <dbReference type="ARBA" id="ARBA00001946"/>
    </source>
</evidence>
<dbReference type="PRINTS" id="PR00113">
    <property type="entry name" value="ALKPHPHTASE"/>
</dbReference>
<evidence type="ECO:0000256" key="3">
    <source>
        <dbReference type="ARBA" id="ARBA00005984"/>
    </source>
</evidence>
<dbReference type="PANTHER" id="PTHR11596:SF5">
    <property type="entry name" value="ALKALINE PHOSPHATASE"/>
    <property type="match status" value="1"/>
</dbReference>
<dbReference type="eggNOG" id="arCOG04808">
    <property type="taxonomic scope" value="Archaea"/>
</dbReference>
<reference evidence="10 11" key="1">
    <citation type="journal article" date="2014" name="PLoS Genet.">
        <title>Phylogenetically driven sequencing of extremely halophilic archaea reveals strategies for static and dynamic osmo-response.</title>
        <authorList>
            <person name="Becker E.A."/>
            <person name="Seitzer P.M."/>
            <person name="Tritt A."/>
            <person name="Larsen D."/>
            <person name="Krusor M."/>
            <person name="Yao A.I."/>
            <person name="Wu D."/>
            <person name="Madern D."/>
            <person name="Eisen J.A."/>
            <person name="Darling A.E."/>
            <person name="Facciotti M.T."/>
        </authorList>
    </citation>
    <scope>NUCLEOTIDE SEQUENCE [LARGE SCALE GENOMIC DNA]</scope>
    <source>
        <strain evidence="10 11">DSM 1307</strain>
    </source>
</reference>
<dbReference type="InterPro" id="IPR001952">
    <property type="entry name" value="Alkaline_phosphatase"/>
</dbReference>
<feature type="compositionally biased region" description="Acidic residues" evidence="9">
    <location>
        <begin position="53"/>
        <end position="67"/>
    </location>
</feature>
<dbReference type="GO" id="GO:0046872">
    <property type="term" value="F:metal ion binding"/>
    <property type="evidence" value="ECO:0007669"/>
    <property type="project" value="UniProtKB-KW"/>
</dbReference>
<dbReference type="InterPro" id="IPR019546">
    <property type="entry name" value="TAT_signal_bac_arc"/>
</dbReference>